<dbReference type="Pfam" id="PF21205">
    <property type="entry name" value="Rep3_C"/>
    <property type="match status" value="1"/>
</dbReference>
<dbReference type="InterPro" id="IPR036390">
    <property type="entry name" value="WH_DNA-bd_sf"/>
</dbReference>
<reference evidence="4" key="1">
    <citation type="journal article" date="2019" name="Int. J. Syst. Evol. Microbiol.">
        <title>The Global Catalogue of Microorganisms (GCM) 10K type strain sequencing project: providing services to taxonomists for standard genome sequencing and annotation.</title>
        <authorList>
            <consortium name="The Broad Institute Genomics Platform"/>
            <consortium name="The Broad Institute Genome Sequencing Center for Infectious Disease"/>
            <person name="Wu L."/>
            <person name="Ma J."/>
        </authorList>
    </citation>
    <scope>NUCLEOTIDE SEQUENCE [LARGE SCALE GENOMIC DNA]</scope>
    <source>
        <strain evidence="4">CGMCC 1.15288</strain>
    </source>
</reference>
<evidence type="ECO:0000256" key="1">
    <source>
        <dbReference type="ARBA" id="ARBA00038283"/>
    </source>
</evidence>
<dbReference type="Gene3D" id="1.10.10.10">
    <property type="entry name" value="Winged helix-like DNA-binding domain superfamily/Winged helix DNA-binding domain"/>
    <property type="match status" value="2"/>
</dbReference>
<dbReference type="Pfam" id="PF01051">
    <property type="entry name" value="Rep3_N"/>
    <property type="match status" value="1"/>
</dbReference>
<keyword evidence="4" id="KW-1185">Reference proteome</keyword>
<accession>A0ABQ1ZD23</accession>
<dbReference type="InterPro" id="IPR036388">
    <property type="entry name" value="WH-like_DNA-bd_sf"/>
</dbReference>
<gene>
    <name evidence="3" type="ORF">GCM10007423_63790</name>
</gene>
<dbReference type="InterPro" id="IPR000525">
    <property type="entry name" value="Initiator_Rep_WH1"/>
</dbReference>
<evidence type="ECO:0000313" key="3">
    <source>
        <dbReference type="EMBL" id="GGH55819.1"/>
    </source>
</evidence>
<sequence length="307" mass="35469">MEKAKEKSTSLQVRQHNAITAARHELSAAQLDLYFMVLSKLKNGDQIGTKYRINVAEIFQLTGRNWNYVQLRDATEGLIGKVFEIEENDGLLQVALMSSAKYLKGQGTIEISIAGELLPYLVDLKNNFTSFQLYCVLSMSSKYAKWLYVQFSRWKDIGFMSIDVEDLRYRLHLKDPEGKQPEQYKQWGQFKDNVIEPAMRQINASSDLRVTYSTEKAGKTITKLHFLIKSVSQFQTIIPFEIEEGDQEAIQLKTRMMDIGILDQNLIKRVLDSTELRKKANRCLFDMKIRREKIDNPAGYFRTTLAI</sequence>
<organism evidence="3 4">
    <name type="scientific">Dyadobacter endophyticus</name>
    <dbReference type="NCBI Taxonomy" id="1749036"/>
    <lineage>
        <taxon>Bacteria</taxon>
        <taxon>Pseudomonadati</taxon>
        <taxon>Bacteroidota</taxon>
        <taxon>Cytophagia</taxon>
        <taxon>Cytophagales</taxon>
        <taxon>Spirosomataceae</taxon>
        <taxon>Dyadobacter</taxon>
    </lineage>
</organism>
<dbReference type="Proteomes" id="UP000600214">
    <property type="component" value="Unassembled WGS sequence"/>
</dbReference>
<proteinExistence type="inferred from homology"/>
<comment type="caution">
    <text evidence="3">The sequence shown here is derived from an EMBL/GenBank/DDBJ whole genome shotgun (WGS) entry which is preliminary data.</text>
</comment>
<evidence type="ECO:0000313" key="4">
    <source>
        <dbReference type="Proteomes" id="UP000600214"/>
    </source>
</evidence>
<comment type="similarity">
    <text evidence="1">Belongs to the initiator RepB protein family.</text>
</comment>
<feature type="domain" description="Initiator Rep protein WH1" evidence="2">
    <location>
        <begin position="13"/>
        <end position="148"/>
    </location>
</feature>
<evidence type="ECO:0000259" key="2">
    <source>
        <dbReference type="Pfam" id="PF01051"/>
    </source>
</evidence>
<dbReference type="SUPFAM" id="SSF46785">
    <property type="entry name" value="Winged helix' DNA-binding domain"/>
    <property type="match status" value="2"/>
</dbReference>
<dbReference type="EMBL" id="BMIA01000009">
    <property type="protein sequence ID" value="GGH55819.1"/>
    <property type="molecule type" value="Genomic_DNA"/>
</dbReference>
<name>A0ABQ1ZD23_9BACT</name>
<protein>
    <recommendedName>
        <fullName evidence="2">Initiator Rep protein WH1 domain-containing protein</fullName>
    </recommendedName>
</protein>